<dbReference type="AlphaFoldDB" id="A0A2M8G126"/>
<sequence length="61" mass="7130">MTKRQILVNVWQRNITPREARDDLRENKCAGKLPEEELLGLLEKVAARKMTVTAFEKAYQE</sequence>
<protein>
    <submittedName>
        <fullName evidence="1">Uncharacterized protein</fullName>
    </submittedName>
</protein>
<reference evidence="2" key="1">
    <citation type="submission" date="2017-09" db="EMBL/GenBank/DDBJ databases">
        <title>Depth-based differentiation of microbial function through sediment-hosted aquifers and enrichment of novel symbionts in the deep terrestrial subsurface.</title>
        <authorList>
            <person name="Probst A.J."/>
            <person name="Ladd B."/>
            <person name="Jarett J.K."/>
            <person name="Geller-Mcgrath D.E."/>
            <person name="Sieber C.M.K."/>
            <person name="Emerson J.B."/>
            <person name="Anantharaman K."/>
            <person name="Thomas B.C."/>
            <person name="Malmstrom R."/>
            <person name="Stieglmeier M."/>
            <person name="Klingl A."/>
            <person name="Woyke T."/>
            <person name="Ryan C.M."/>
            <person name="Banfield J.F."/>
        </authorList>
    </citation>
    <scope>NUCLEOTIDE SEQUENCE [LARGE SCALE GENOMIC DNA]</scope>
</reference>
<dbReference type="Proteomes" id="UP000229674">
    <property type="component" value="Unassembled WGS sequence"/>
</dbReference>
<evidence type="ECO:0000313" key="1">
    <source>
        <dbReference type="EMBL" id="PJC65321.1"/>
    </source>
</evidence>
<gene>
    <name evidence="1" type="ORF">CO020_01255</name>
</gene>
<comment type="caution">
    <text evidence="1">The sequence shown here is derived from an EMBL/GenBank/DDBJ whole genome shotgun (WGS) entry which is preliminary data.</text>
</comment>
<accession>A0A2M8G126</accession>
<name>A0A2M8G126_9BACT</name>
<organism evidence="1 2">
    <name type="scientific">Candidatus Colwellbacteria bacterium CG_4_9_14_0_2_um_filter_50_12</name>
    <dbReference type="NCBI Taxonomy" id="1974538"/>
    <lineage>
        <taxon>Bacteria</taxon>
        <taxon>Candidatus Colwelliibacteriota</taxon>
    </lineage>
</organism>
<proteinExistence type="predicted"/>
<evidence type="ECO:0000313" key="2">
    <source>
        <dbReference type="Proteomes" id="UP000229674"/>
    </source>
</evidence>
<dbReference type="EMBL" id="PFQX01000048">
    <property type="protein sequence ID" value="PJC65321.1"/>
    <property type="molecule type" value="Genomic_DNA"/>
</dbReference>